<dbReference type="RefSeq" id="XP_033666441.1">
    <property type="nucleotide sequence ID" value="XM_033817352.1"/>
</dbReference>
<dbReference type="InterPro" id="IPR052718">
    <property type="entry name" value="NmrA-type_oxidoreductase"/>
</dbReference>
<name>A0A6A6CHX0_ZASCE</name>
<dbReference type="OrthoDB" id="419598at2759"/>
<dbReference type="Pfam" id="PF05368">
    <property type="entry name" value="NmrA"/>
    <property type="match status" value="1"/>
</dbReference>
<dbReference type="AlphaFoldDB" id="A0A6A6CHX0"/>
<dbReference type="InterPro" id="IPR036291">
    <property type="entry name" value="NAD(P)-bd_dom_sf"/>
</dbReference>
<reference evidence="2" key="1">
    <citation type="journal article" date="2020" name="Stud. Mycol.">
        <title>101 Dothideomycetes genomes: a test case for predicting lifestyles and emergence of pathogens.</title>
        <authorList>
            <person name="Haridas S."/>
            <person name="Albert R."/>
            <person name="Binder M."/>
            <person name="Bloem J."/>
            <person name="Labutti K."/>
            <person name="Salamov A."/>
            <person name="Andreopoulos B."/>
            <person name="Baker S."/>
            <person name="Barry K."/>
            <person name="Bills G."/>
            <person name="Bluhm B."/>
            <person name="Cannon C."/>
            <person name="Castanera R."/>
            <person name="Culley D."/>
            <person name="Daum C."/>
            <person name="Ezra D."/>
            <person name="Gonzalez J."/>
            <person name="Henrissat B."/>
            <person name="Kuo A."/>
            <person name="Liang C."/>
            <person name="Lipzen A."/>
            <person name="Lutzoni F."/>
            <person name="Magnuson J."/>
            <person name="Mondo S."/>
            <person name="Nolan M."/>
            <person name="Ohm R."/>
            <person name="Pangilinan J."/>
            <person name="Park H.-J."/>
            <person name="Ramirez L."/>
            <person name="Alfaro M."/>
            <person name="Sun H."/>
            <person name="Tritt A."/>
            <person name="Yoshinaga Y."/>
            <person name="Zwiers L.-H."/>
            <person name="Turgeon B."/>
            <person name="Goodwin S."/>
            <person name="Spatafora J."/>
            <person name="Crous P."/>
            <person name="Grigoriev I."/>
        </authorList>
    </citation>
    <scope>NUCLEOTIDE SEQUENCE</scope>
    <source>
        <strain evidence="2">ATCC 36951</strain>
    </source>
</reference>
<proteinExistence type="predicted"/>
<accession>A0A6A6CHX0</accession>
<keyword evidence="3" id="KW-1185">Reference proteome</keyword>
<evidence type="ECO:0000313" key="2">
    <source>
        <dbReference type="EMBL" id="KAF2165552.1"/>
    </source>
</evidence>
<evidence type="ECO:0000313" key="3">
    <source>
        <dbReference type="Proteomes" id="UP000799537"/>
    </source>
</evidence>
<organism evidence="2 3">
    <name type="scientific">Zasmidium cellare ATCC 36951</name>
    <dbReference type="NCBI Taxonomy" id="1080233"/>
    <lineage>
        <taxon>Eukaryota</taxon>
        <taxon>Fungi</taxon>
        <taxon>Dikarya</taxon>
        <taxon>Ascomycota</taxon>
        <taxon>Pezizomycotina</taxon>
        <taxon>Dothideomycetes</taxon>
        <taxon>Dothideomycetidae</taxon>
        <taxon>Mycosphaerellales</taxon>
        <taxon>Mycosphaerellaceae</taxon>
        <taxon>Zasmidium</taxon>
    </lineage>
</organism>
<dbReference type="SUPFAM" id="SSF51735">
    <property type="entry name" value="NAD(P)-binding Rossmann-fold domains"/>
    <property type="match status" value="1"/>
</dbReference>
<dbReference type="Gene3D" id="3.40.50.720">
    <property type="entry name" value="NAD(P)-binding Rossmann-like Domain"/>
    <property type="match status" value="1"/>
</dbReference>
<protein>
    <recommendedName>
        <fullName evidence="1">NmrA-like domain-containing protein</fullName>
    </recommendedName>
</protein>
<gene>
    <name evidence="2" type="ORF">M409DRAFT_67335</name>
</gene>
<feature type="domain" description="NmrA-like" evidence="1">
    <location>
        <begin position="3"/>
        <end position="247"/>
    </location>
</feature>
<evidence type="ECO:0000259" key="1">
    <source>
        <dbReference type="Pfam" id="PF05368"/>
    </source>
</evidence>
<dbReference type="PANTHER" id="PTHR47129:SF1">
    <property type="entry name" value="NMRA-LIKE DOMAIN-CONTAINING PROTEIN"/>
    <property type="match status" value="1"/>
</dbReference>
<dbReference type="Proteomes" id="UP000799537">
    <property type="component" value="Unassembled WGS sequence"/>
</dbReference>
<dbReference type="InterPro" id="IPR008030">
    <property type="entry name" value="NmrA-like"/>
</dbReference>
<dbReference type="GeneID" id="54570624"/>
<dbReference type="PANTHER" id="PTHR47129">
    <property type="entry name" value="QUINONE OXIDOREDUCTASE 2"/>
    <property type="match status" value="1"/>
</dbReference>
<dbReference type="Gene3D" id="3.90.25.10">
    <property type="entry name" value="UDP-galactose 4-epimerase, domain 1"/>
    <property type="match status" value="1"/>
</dbReference>
<sequence length="323" mass="35725">MGKIAIAGASGKLGFVTLNALLDHSLVAPSDIVCTTSSDSGAQKLQPAQQKGVEVRSANWDDQASFVTAFQGCEKLFLISSARVEMDFNDAPPGEGREADHFRALAAAKEAGVKHVYYSSLAFANPSLSRVMKAHERTEQYLKKSGFQWTAIREGLYNESWPLYFGHYDVSNDSRSEVPVGGNSKISWTSIPDLGLATALVLAAPSEEWAGKTFYLSQSKAHSLDDVAKMISRAKGKEVKLKVVTRPEHEEYYIKDRKMDAPFIKWWSKTYDALRENECEIHDPTLEQPLATKGRKPISMEETVEEMVEAERAVRDGAVSPFA</sequence>
<dbReference type="EMBL" id="ML993600">
    <property type="protein sequence ID" value="KAF2165552.1"/>
    <property type="molecule type" value="Genomic_DNA"/>
</dbReference>